<keyword evidence="5" id="KW-0812">Transmembrane</keyword>
<dbReference type="Gene3D" id="2.40.50.100">
    <property type="match status" value="1"/>
</dbReference>
<gene>
    <name evidence="6" type="ORF">HCU01_23200</name>
    <name evidence="7" type="ORF">SAMN05660971_00108</name>
</gene>
<proteinExistence type="predicted"/>
<comment type="subcellular location">
    <subcellularLocation>
        <location evidence="1">Cell envelope</location>
    </subcellularLocation>
</comment>
<evidence type="ECO:0000256" key="5">
    <source>
        <dbReference type="SAM" id="Phobius"/>
    </source>
</evidence>
<organism evidence="7 8">
    <name type="scientific">Halomonas cupida</name>
    <dbReference type="NCBI Taxonomy" id="44933"/>
    <lineage>
        <taxon>Bacteria</taxon>
        <taxon>Pseudomonadati</taxon>
        <taxon>Pseudomonadota</taxon>
        <taxon>Gammaproteobacteria</taxon>
        <taxon>Oceanospirillales</taxon>
        <taxon>Halomonadaceae</taxon>
        <taxon>Halomonas</taxon>
    </lineage>
</organism>
<evidence type="ECO:0000313" key="8">
    <source>
        <dbReference type="Proteomes" id="UP000184123"/>
    </source>
</evidence>
<feature type="transmembrane region" description="Helical" evidence="5">
    <location>
        <begin position="208"/>
        <end position="226"/>
    </location>
</feature>
<evidence type="ECO:0000313" key="9">
    <source>
        <dbReference type="Proteomes" id="UP000321726"/>
    </source>
</evidence>
<dbReference type="AlphaFoldDB" id="A0A1M6ZGM3"/>
<keyword evidence="5" id="KW-1133">Transmembrane helix</keyword>
<dbReference type="SUPFAM" id="SSF111369">
    <property type="entry name" value="HlyD-like secretion proteins"/>
    <property type="match status" value="1"/>
</dbReference>
<dbReference type="EMBL" id="FRCA01000001">
    <property type="protein sequence ID" value="SHL29646.1"/>
    <property type="molecule type" value="Genomic_DNA"/>
</dbReference>
<keyword evidence="9" id="KW-1185">Reference proteome</keyword>
<evidence type="ECO:0000256" key="1">
    <source>
        <dbReference type="ARBA" id="ARBA00004196"/>
    </source>
</evidence>
<protein>
    <submittedName>
        <fullName evidence="7">HlyD family secretion protein</fullName>
    </submittedName>
</protein>
<dbReference type="GO" id="GO:0030313">
    <property type="term" value="C:cell envelope"/>
    <property type="evidence" value="ECO:0007669"/>
    <property type="project" value="UniProtKB-SubCell"/>
</dbReference>
<evidence type="ECO:0000256" key="2">
    <source>
        <dbReference type="ARBA" id="ARBA00023054"/>
    </source>
</evidence>
<evidence type="ECO:0000256" key="3">
    <source>
        <dbReference type="SAM" id="Coils"/>
    </source>
</evidence>
<name>A0A1M6ZGM3_9GAMM</name>
<reference evidence="6 9" key="2">
    <citation type="submission" date="2019-07" db="EMBL/GenBank/DDBJ databases">
        <title>Whole genome shotgun sequence of Halomonas cupida NBRC 102219.</title>
        <authorList>
            <person name="Hosoyama A."/>
            <person name="Uohara A."/>
            <person name="Ohji S."/>
            <person name="Ichikawa N."/>
        </authorList>
    </citation>
    <scope>NUCLEOTIDE SEQUENCE [LARGE SCALE GENOMIC DNA]</scope>
    <source>
        <strain evidence="6 9">NBRC 102219</strain>
    </source>
</reference>
<reference evidence="7 8" key="1">
    <citation type="submission" date="2016-11" db="EMBL/GenBank/DDBJ databases">
        <authorList>
            <person name="Jaros S."/>
            <person name="Januszkiewicz K."/>
            <person name="Wedrychowicz H."/>
        </authorList>
    </citation>
    <scope>NUCLEOTIDE SEQUENCE [LARGE SCALE GENOMIC DNA]</scope>
    <source>
        <strain evidence="7 8">DSM 4740</strain>
    </source>
</reference>
<dbReference type="OrthoDB" id="9763546at2"/>
<feature type="coiled-coil region" evidence="3">
    <location>
        <begin position="283"/>
        <end position="336"/>
    </location>
</feature>
<sequence>MSVAEVLPSAVDQPAANGPTGATRAGMDAPSETQRPVVTSLDHLVRIEGGLRACRCLEQLAAHLANETVALLPFSESLVFKLERGWRMQAASGRATVQRDVSRVRWFERLVSRVWQQTDRQLAPTAFEVSGYADPDDALTREQAQRQLLWIPLADAERSVGLGWLLCRALPWEPHHLVLAERLAAAYAHGAHAIHGRQRRWQPLKGRAVWLGVAGISVLAAAMALVQVPLITRAPVEVVAASPFVVAAPMEAVVDRILVTPGTEVATGTPLVQLNDIEWRNKYEVAQRQLEVAEARTLRLRQASITDSDARRELAIAQSEQRVAEAERNYAQVMLDKTLIRARTSGVALYSDPRDWVGRPVAVGEALMQVADPADVEFRIEVPAADAVNLLPDARVDVFLDAAPLDPIEAHLERASYKAEANAAGIANFTVAAGAEMPDGEIPRMGLRGVARIHGDQVSLFYYLFRRPLVALRQLTGV</sequence>
<dbReference type="STRING" id="44933.SAMN05660971_00108"/>
<evidence type="ECO:0000313" key="7">
    <source>
        <dbReference type="EMBL" id="SHL29646.1"/>
    </source>
</evidence>
<dbReference type="Proteomes" id="UP000321726">
    <property type="component" value="Unassembled WGS sequence"/>
</dbReference>
<dbReference type="PANTHER" id="PTHR32347:SF23">
    <property type="entry name" value="BLL5650 PROTEIN"/>
    <property type="match status" value="1"/>
</dbReference>
<accession>A0A1M6ZGM3</accession>
<feature type="region of interest" description="Disordered" evidence="4">
    <location>
        <begin position="1"/>
        <end position="35"/>
    </location>
</feature>
<dbReference type="Proteomes" id="UP000184123">
    <property type="component" value="Unassembled WGS sequence"/>
</dbReference>
<evidence type="ECO:0000256" key="4">
    <source>
        <dbReference type="SAM" id="MobiDB-lite"/>
    </source>
</evidence>
<dbReference type="EMBL" id="BJXU01000091">
    <property type="protein sequence ID" value="GEN24371.1"/>
    <property type="molecule type" value="Genomic_DNA"/>
</dbReference>
<keyword evidence="5" id="KW-0472">Membrane</keyword>
<evidence type="ECO:0000313" key="6">
    <source>
        <dbReference type="EMBL" id="GEN24371.1"/>
    </source>
</evidence>
<keyword evidence="2 3" id="KW-0175">Coiled coil</keyword>
<dbReference type="PANTHER" id="PTHR32347">
    <property type="entry name" value="EFFLUX SYSTEM COMPONENT YKNX-RELATED"/>
    <property type="match status" value="1"/>
</dbReference>
<dbReference type="RefSeq" id="WP_073433085.1">
    <property type="nucleotide sequence ID" value="NZ_BJXU01000091.1"/>
</dbReference>
<dbReference type="Gene3D" id="1.10.287.470">
    <property type="entry name" value="Helix hairpin bin"/>
    <property type="match status" value="1"/>
</dbReference>
<dbReference type="InterPro" id="IPR050465">
    <property type="entry name" value="UPF0194_transport"/>
</dbReference>